<dbReference type="GO" id="GO:0004115">
    <property type="term" value="F:3',5'-cyclic-AMP phosphodiesterase activity"/>
    <property type="evidence" value="ECO:0007669"/>
    <property type="project" value="UniProtKB-UniRule"/>
</dbReference>
<evidence type="ECO:0008006" key="4">
    <source>
        <dbReference type="Google" id="ProtNLM"/>
    </source>
</evidence>
<dbReference type="GO" id="GO:1902660">
    <property type="term" value="P:negative regulation of glucose mediated signaling pathway"/>
    <property type="evidence" value="ECO:0007669"/>
    <property type="project" value="TreeGrafter"/>
</dbReference>
<dbReference type="InterPro" id="IPR036866">
    <property type="entry name" value="RibonucZ/Hydroxyglut_hydro"/>
</dbReference>
<dbReference type="Proteomes" id="UP000761534">
    <property type="component" value="Unassembled WGS sequence"/>
</dbReference>
<dbReference type="InterPro" id="IPR000396">
    <property type="entry name" value="Pdiesterase2"/>
</dbReference>
<dbReference type="GO" id="GO:0006198">
    <property type="term" value="P:cAMP catabolic process"/>
    <property type="evidence" value="ECO:0007669"/>
    <property type="project" value="UniProtKB-UniRule"/>
</dbReference>
<protein>
    <recommendedName>
        <fullName evidence="4">3',5'-cyclic-nucleotide phosphodiesterase</fullName>
    </recommendedName>
</protein>
<dbReference type="PRINTS" id="PR00388">
    <property type="entry name" value="PDIESTERASE2"/>
</dbReference>
<dbReference type="Pfam" id="PF02112">
    <property type="entry name" value="PDEase_II"/>
    <property type="match status" value="1"/>
</dbReference>
<organism evidence="2 3">
    <name type="scientific">Trichomonascus ciferrii</name>
    <dbReference type="NCBI Taxonomy" id="44093"/>
    <lineage>
        <taxon>Eukaryota</taxon>
        <taxon>Fungi</taxon>
        <taxon>Dikarya</taxon>
        <taxon>Ascomycota</taxon>
        <taxon>Saccharomycotina</taxon>
        <taxon>Dipodascomycetes</taxon>
        <taxon>Dipodascales</taxon>
        <taxon>Trichomonascaceae</taxon>
        <taxon>Trichomonascus</taxon>
        <taxon>Trichomonascus ciferrii complex</taxon>
    </lineage>
</organism>
<evidence type="ECO:0000313" key="2">
    <source>
        <dbReference type="EMBL" id="KAA8906692.1"/>
    </source>
</evidence>
<keyword evidence="3" id="KW-1185">Reference proteome</keyword>
<dbReference type="CDD" id="cd07735">
    <property type="entry name" value="class_II_PDE_MBL-fold"/>
    <property type="match status" value="1"/>
</dbReference>
<evidence type="ECO:0000313" key="3">
    <source>
        <dbReference type="Proteomes" id="UP000761534"/>
    </source>
</evidence>
<keyword evidence="1" id="KW-0114">cAMP</keyword>
<dbReference type="PANTHER" id="PTHR28283:SF1">
    <property type="entry name" value="3',5'-CYCLIC-NUCLEOTIDE PHOSPHODIESTERASE 1"/>
    <property type="match status" value="1"/>
</dbReference>
<comment type="similarity">
    <text evidence="1">Belongs to the cyclic nucleotide phosphodiesterase class-II family.</text>
</comment>
<reference evidence="2" key="1">
    <citation type="journal article" date="2019" name="G3 (Bethesda)">
        <title>Genome Assemblies of Two Rare Opportunistic Yeast Pathogens: Diutina rugosa (syn. Candida rugosa) and Trichomonascus ciferrii (syn. Candida ciferrii).</title>
        <authorList>
            <person name="Mixao V."/>
            <person name="Saus E."/>
            <person name="Hansen A.P."/>
            <person name="Lass-Florl C."/>
            <person name="Gabaldon T."/>
        </authorList>
    </citation>
    <scope>NUCLEOTIDE SEQUENCE</scope>
    <source>
        <strain evidence="2">CBS 4856</strain>
    </source>
</reference>
<dbReference type="Gene3D" id="3.60.15.10">
    <property type="entry name" value="Ribonuclease Z/Hydroxyacylglutathione hydrolase-like"/>
    <property type="match status" value="1"/>
</dbReference>
<dbReference type="GO" id="GO:0047555">
    <property type="term" value="F:3',5'-cyclic-GMP phosphodiesterase activity"/>
    <property type="evidence" value="ECO:0007669"/>
    <property type="project" value="TreeGrafter"/>
</dbReference>
<dbReference type="OrthoDB" id="258495at2759"/>
<dbReference type="SUPFAM" id="SSF56281">
    <property type="entry name" value="Metallo-hydrolase/oxidoreductase"/>
    <property type="match status" value="1"/>
</dbReference>
<dbReference type="EMBL" id="SWFS01000392">
    <property type="protein sequence ID" value="KAA8906692.1"/>
    <property type="molecule type" value="Genomic_DNA"/>
</dbReference>
<comment type="caution">
    <text evidence="2">The sequence shown here is derived from an EMBL/GenBank/DDBJ whole genome shotgun (WGS) entry which is preliminary data.</text>
</comment>
<proteinExistence type="inferred from homology"/>
<keyword evidence="1" id="KW-0378">Hydrolase</keyword>
<dbReference type="AlphaFoldDB" id="A0A642UWD9"/>
<dbReference type="VEuPathDB" id="FungiDB:TRICI_005115"/>
<evidence type="ECO:0000256" key="1">
    <source>
        <dbReference type="PIRNR" id="PIRNR000962"/>
    </source>
</evidence>
<name>A0A642UWD9_9ASCO</name>
<accession>A0A642UWD9</accession>
<dbReference type="PIRSF" id="PIRSF000962">
    <property type="entry name" value="Cyc_nuc_PDEase"/>
    <property type="match status" value="1"/>
</dbReference>
<dbReference type="PANTHER" id="PTHR28283">
    <property type="entry name" value="3',5'-CYCLIC-NUCLEOTIDE PHOSPHODIESTERASE 1"/>
    <property type="match status" value="1"/>
</dbReference>
<gene>
    <name evidence="2" type="ORF">TRICI_005115</name>
</gene>
<sequence length="321" mass="34773">MSSFRLVVLGAAGGPVDRHTSAYLIRAGHGPWTRDCALAIDAGTLVSGIKDLYSQPNASDDGFLPPIAADRSVHEASWDVLEHYVSAIYLTHPHFDHIAGLVINSAGLSNLRPMRLAGLTSTLHALRSHVFNDVVWPNLTDDAGCGTLLLDHLAAAVEQPANDGLAVEPFPVSHGHNTESTAYLIRDCRSGNHMLVWGDVEPDTVARTPRNITVWRRAADLLLRHSLVAVLVECSYPHTHGAAPLFGHMSPQHLIDELQTLATLVGRPHIDCPVVITHVKERCQPGEAARQTIKSDLEALAKQQGLTCNFLMAHPGMCLNL</sequence>